<evidence type="ECO:0000313" key="2">
    <source>
        <dbReference type="WBParaSite" id="SVE_1229500.1"/>
    </source>
</evidence>
<reference evidence="1" key="1">
    <citation type="submission" date="2014-07" db="EMBL/GenBank/DDBJ databases">
        <authorList>
            <person name="Martin A.A"/>
            <person name="De Silva N."/>
        </authorList>
    </citation>
    <scope>NUCLEOTIDE SEQUENCE</scope>
</reference>
<name>A0A0K0FR78_STRVS</name>
<dbReference type="AlphaFoldDB" id="A0A0K0FR78"/>
<organism evidence="1 2">
    <name type="scientific">Strongyloides venezuelensis</name>
    <name type="common">Threadworm</name>
    <dbReference type="NCBI Taxonomy" id="75913"/>
    <lineage>
        <taxon>Eukaryota</taxon>
        <taxon>Metazoa</taxon>
        <taxon>Ecdysozoa</taxon>
        <taxon>Nematoda</taxon>
        <taxon>Chromadorea</taxon>
        <taxon>Rhabditida</taxon>
        <taxon>Tylenchina</taxon>
        <taxon>Panagrolaimomorpha</taxon>
        <taxon>Strongyloidoidea</taxon>
        <taxon>Strongyloididae</taxon>
        <taxon>Strongyloides</taxon>
    </lineage>
</organism>
<proteinExistence type="predicted"/>
<evidence type="ECO:0000313" key="1">
    <source>
        <dbReference type="Proteomes" id="UP000035680"/>
    </source>
</evidence>
<reference evidence="2" key="2">
    <citation type="submission" date="2015-08" db="UniProtKB">
        <authorList>
            <consortium name="WormBaseParasite"/>
        </authorList>
    </citation>
    <scope>IDENTIFICATION</scope>
</reference>
<protein>
    <submittedName>
        <fullName evidence="2">BRCT domain-containing protein</fullName>
    </submittedName>
</protein>
<accession>A0A0K0FR78</accession>
<keyword evidence="1" id="KW-1185">Reference proteome</keyword>
<sequence length="237" mass="27377">MKKWGVVLIGGFRSQRIIFKVLKELKESNVNEINAKSREKLDSNVAITFKSNIFSNEYSMIVTGLNSEGSKGSVVFVKNNSSNNMLICMGKRYTRSEAKNVFYCSSCGNVGSKMKPSKTLRTAIKVIDGKIVFQNEHVDGCEDILIVKCFFLSLQISMSFLLTPTEYWRKYLYKITILCNNTNIKYEDFIKHNDFTDRKTFINSINRKRNNCNVVLDLELTFYNNESYVFHGDEFIF</sequence>
<dbReference type="WBParaSite" id="SVE_1229500.1">
    <property type="protein sequence ID" value="SVE_1229500.1"/>
    <property type="gene ID" value="SVE_1229500"/>
</dbReference>
<dbReference type="Proteomes" id="UP000035680">
    <property type="component" value="Unassembled WGS sequence"/>
</dbReference>